<reference evidence="5" key="1">
    <citation type="submission" date="2023-04" db="EMBL/GenBank/DDBJ databases">
        <title>Black Yeasts Isolated from many extreme environments.</title>
        <authorList>
            <person name="Coleine C."/>
            <person name="Stajich J.E."/>
            <person name="Selbmann L."/>
        </authorList>
    </citation>
    <scope>NUCLEOTIDE SEQUENCE</scope>
    <source>
        <strain evidence="5">CCFEE 5312</strain>
    </source>
</reference>
<evidence type="ECO:0000256" key="1">
    <source>
        <dbReference type="ARBA" id="ARBA00023015"/>
    </source>
</evidence>
<dbReference type="Proteomes" id="UP001271007">
    <property type="component" value="Unassembled WGS sequence"/>
</dbReference>
<dbReference type="SMART" id="SM00906">
    <property type="entry name" value="Fungal_trans"/>
    <property type="match status" value="1"/>
</dbReference>
<dbReference type="EMBL" id="JAWDJX010000007">
    <property type="protein sequence ID" value="KAK3056004.1"/>
    <property type="molecule type" value="Genomic_DNA"/>
</dbReference>
<keyword evidence="3" id="KW-0539">Nucleus</keyword>
<proteinExistence type="predicted"/>
<dbReference type="GO" id="GO:0006351">
    <property type="term" value="P:DNA-templated transcription"/>
    <property type="evidence" value="ECO:0007669"/>
    <property type="project" value="InterPro"/>
</dbReference>
<evidence type="ECO:0000256" key="2">
    <source>
        <dbReference type="ARBA" id="ARBA00023163"/>
    </source>
</evidence>
<feature type="domain" description="Xylanolytic transcriptional activator regulatory" evidence="4">
    <location>
        <begin position="205"/>
        <end position="284"/>
    </location>
</feature>
<evidence type="ECO:0000256" key="3">
    <source>
        <dbReference type="ARBA" id="ARBA00023242"/>
    </source>
</evidence>
<dbReference type="PANTHER" id="PTHR47840">
    <property type="entry name" value="ZN(II)2CYS6 TRANSCRIPTION FACTOR (EUROFUNG)-RELATED"/>
    <property type="match status" value="1"/>
</dbReference>
<dbReference type="PANTHER" id="PTHR47840:SF1">
    <property type="entry name" value="ZN(II)2CYS6 TRANSCRIPTION FACTOR (EUROFUNG)"/>
    <property type="match status" value="1"/>
</dbReference>
<dbReference type="CDD" id="cd12148">
    <property type="entry name" value="fungal_TF_MHR"/>
    <property type="match status" value="1"/>
</dbReference>
<keyword evidence="6" id="KW-1185">Reference proteome</keyword>
<sequence length="658" mass="72083">MGHARDVVGLDYQVFGGTDVYVDDQRRNGQTAKLGDLPTNVTIPPTPASSNVSAFEPQTQAHSTIRDALRQALPSTTDITILQGKISGISALRYQSIQSNYKFCGSPLNDRPIIQDSTPNLLYPETHPVLLARQMLLFAAALQYISPGEVVPNLSKHHHAIMEGLAESAIRLVITNDALLGTLEGLENIILEGFYHIDGGNMRRAWLAMRRAITAAQLMGLHRPGHYRYKVVDDRNDLGPEAMWISIVTMERVLSMLLGLPTSTGGIRFPTLDASKDPGVLYSLPRTLGGVIAKILDRNQIEMSQQALDLTKAIDTELMEIAQHMPPSFWRPTDFTGLQRDSAEAFHEARRAFDHMCYYTSVIQLHLPHMLCPSDASQRTYSKMTCVNASREILVREIALRTFNPIRACCRMSDFLALIAGMTLVLAHAVSHCGQAENLLQHSRLGDRATVARALECMRSMPELRQDMLAVKCAALLKDLLAIEAAAADQSNYAVDVTRETNGVIESDRDLLIMRVPYIGGIKISKTGISAVAPTREEQDRGLHEGVTIGGIGSIRINTPSSQVKDTSDLESGPGQHKTAAVATELSSHQAFGPHIGHEMSGDFIMPPDQMFPDAAASLDDWVFQGLDTAFFDTLMRGAGDQMPDGSTAEGWDLSTFT</sequence>
<evidence type="ECO:0000313" key="5">
    <source>
        <dbReference type="EMBL" id="KAK3056004.1"/>
    </source>
</evidence>
<name>A0AAJ0GEJ4_9PEZI</name>
<dbReference type="AlphaFoldDB" id="A0AAJ0GEJ4"/>
<dbReference type="GO" id="GO:0003677">
    <property type="term" value="F:DNA binding"/>
    <property type="evidence" value="ECO:0007669"/>
    <property type="project" value="InterPro"/>
</dbReference>
<dbReference type="InterPro" id="IPR007219">
    <property type="entry name" value="XnlR_reg_dom"/>
</dbReference>
<evidence type="ECO:0000259" key="4">
    <source>
        <dbReference type="SMART" id="SM00906"/>
    </source>
</evidence>
<organism evidence="5 6">
    <name type="scientific">Extremus antarcticus</name>
    <dbReference type="NCBI Taxonomy" id="702011"/>
    <lineage>
        <taxon>Eukaryota</taxon>
        <taxon>Fungi</taxon>
        <taxon>Dikarya</taxon>
        <taxon>Ascomycota</taxon>
        <taxon>Pezizomycotina</taxon>
        <taxon>Dothideomycetes</taxon>
        <taxon>Dothideomycetidae</taxon>
        <taxon>Mycosphaerellales</taxon>
        <taxon>Extremaceae</taxon>
        <taxon>Extremus</taxon>
    </lineage>
</organism>
<keyword evidence="2" id="KW-0804">Transcription</keyword>
<keyword evidence="1" id="KW-0805">Transcription regulation</keyword>
<gene>
    <name evidence="5" type="ORF">LTR09_003238</name>
</gene>
<accession>A0AAJ0GEJ4</accession>
<evidence type="ECO:0000313" key="6">
    <source>
        <dbReference type="Proteomes" id="UP001271007"/>
    </source>
</evidence>
<dbReference type="GO" id="GO:0008270">
    <property type="term" value="F:zinc ion binding"/>
    <property type="evidence" value="ECO:0007669"/>
    <property type="project" value="InterPro"/>
</dbReference>
<comment type="caution">
    <text evidence="5">The sequence shown here is derived from an EMBL/GenBank/DDBJ whole genome shotgun (WGS) entry which is preliminary data.</text>
</comment>
<protein>
    <recommendedName>
        <fullName evidence="4">Xylanolytic transcriptional activator regulatory domain-containing protein</fullName>
    </recommendedName>
</protein>